<dbReference type="InterPro" id="IPR036388">
    <property type="entry name" value="WH-like_DNA-bd_sf"/>
</dbReference>
<keyword evidence="2" id="KW-0238">DNA-binding</keyword>
<protein>
    <submittedName>
        <fullName evidence="5">N-6 DNA methylase</fullName>
    </submittedName>
</protein>
<feature type="region of interest" description="Disordered" evidence="3">
    <location>
        <begin position="205"/>
        <end position="251"/>
    </location>
</feature>
<accession>A0ABX8C9P8</accession>
<dbReference type="InterPro" id="IPR052916">
    <property type="entry name" value="Type-I_RE_MTase_Subunit"/>
</dbReference>
<dbReference type="SUPFAM" id="SSF116734">
    <property type="entry name" value="DNA methylase specificity domain"/>
    <property type="match status" value="1"/>
</dbReference>
<dbReference type="Gene3D" id="3.90.220.20">
    <property type="entry name" value="DNA methylase specificity domains"/>
    <property type="match status" value="1"/>
</dbReference>
<dbReference type="InterPro" id="IPR044946">
    <property type="entry name" value="Restrct_endonuc_typeI_TRD_sf"/>
</dbReference>
<dbReference type="InterPro" id="IPR003356">
    <property type="entry name" value="DNA_methylase_A-5"/>
</dbReference>
<dbReference type="RefSeq" id="WP_212643852.1">
    <property type="nucleotide sequence ID" value="NZ_CP074132.1"/>
</dbReference>
<keyword evidence="1" id="KW-0680">Restriction system</keyword>
<dbReference type="Gene3D" id="3.40.50.150">
    <property type="entry name" value="Vaccinia Virus protein VP39"/>
    <property type="match status" value="1"/>
</dbReference>
<evidence type="ECO:0000256" key="2">
    <source>
        <dbReference type="ARBA" id="ARBA00023125"/>
    </source>
</evidence>
<evidence type="ECO:0000313" key="5">
    <source>
        <dbReference type="EMBL" id="QUX31159.1"/>
    </source>
</evidence>
<dbReference type="Proteomes" id="UP000678016">
    <property type="component" value="Chromosome"/>
</dbReference>
<gene>
    <name evidence="5" type="ORF">KGD83_12080</name>
</gene>
<dbReference type="GO" id="GO:0008168">
    <property type="term" value="F:methyltransferase activity"/>
    <property type="evidence" value="ECO:0007669"/>
    <property type="project" value="UniProtKB-KW"/>
</dbReference>
<organism evidence="5 6">
    <name type="scientific">Nocardiopsis akebiae</name>
    <dbReference type="NCBI Taxonomy" id="2831968"/>
    <lineage>
        <taxon>Bacteria</taxon>
        <taxon>Bacillati</taxon>
        <taxon>Actinomycetota</taxon>
        <taxon>Actinomycetes</taxon>
        <taxon>Streptosporangiales</taxon>
        <taxon>Nocardiopsidaceae</taxon>
        <taxon>Nocardiopsis</taxon>
    </lineage>
</organism>
<evidence type="ECO:0000256" key="3">
    <source>
        <dbReference type="SAM" id="MobiDB-lite"/>
    </source>
</evidence>
<dbReference type="PANTHER" id="PTHR42998">
    <property type="entry name" value="TYPE I RESTRICTION ENZYME HINDVIIP M PROTEIN-RELATED"/>
    <property type="match status" value="1"/>
</dbReference>
<dbReference type="SUPFAM" id="SSF53335">
    <property type="entry name" value="S-adenosyl-L-methionine-dependent methyltransferases"/>
    <property type="match status" value="1"/>
</dbReference>
<feature type="domain" description="DNA methylase adenine-specific" evidence="4">
    <location>
        <begin position="249"/>
        <end position="446"/>
    </location>
</feature>
<keyword evidence="6" id="KW-1185">Reference proteome</keyword>
<dbReference type="Pfam" id="PF02384">
    <property type="entry name" value="N6_Mtase"/>
    <property type="match status" value="1"/>
</dbReference>
<proteinExistence type="predicted"/>
<evidence type="ECO:0000313" key="6">
    <source>
        <dbReference type="Proteomes" id="UP000678016"/>
    </source>
</evidence>
<name>A0ABX8C9P8_9ACTN</name>
<dbReference type="Gene3D" id="1.10.10.10">
    <property type="entry name" value="Winged helix-like DNA-binding domain superfamily/Winged helix DNA-binding domain"/>
    <property type="match status" value="1"/>
</dbReference>
<feature type="region of interest" description="Disordered" evidence="3">
    <location>
        <begin position="592"/>
        <end position="616"/>
    </location>
</feature>
<dbReference type="GO" id="GO:0032259">
    <property type="term" value="P:methylation"/>
    <property type="evidence" value="ECO:0007669"/>
    <property type="project" value="UniProtKB-KW"/>
</dbReference>
<reference evidence="6" key="1">
    <citation type="submission" date="2021-05" db="EMBL/GenBank/DDBJ databases">
        <title>Direct Submission.</title>
        <authorList>
            <person name="Li K."/>
            <person name="Gao J."/>
        </authorList>
    </citation>
    <scope>NUCLEOTIDE SEQUENCE [LARGE SCALE GENOMIC DNA]</scope>
    <source>
        <strain evidence="6">HDS12</strain>
    </source>
</reference>
<keyword evidence="5" id="KW-0808">Transferase</keyword>
<dbReference type="PRINTS" id="PR00507">
    <property type="entry name" value="N12N6MTFRASE"/>
</dbReference>
<sequence length="745" mass="79153">MGTGEVEVSSADIARIAGVKPTAVSNWRRRHDDFPEPVGGTDRSPRFDLGQVEEWLSTHRRTPSIDPDQRLWQALDSLRGSVPVDAVLVQAGVLLWHLSRDPEAGERGAGEAGERDGSALAVHARWSFEDLLEGAGLAALSERRPEPVPDAQLGPLADAAVRAARESDPRDAFERLLSRLDQRAPSGSHTVPPELADLMVLLAGTGNAGSAPEDSGDEHAGAGNPGTGPEETAAPEEDGAGNADGPAGTVADPACGRGGLLLAAARGGRRALLGQDRDAASVWLAALRLAFAGALTGEADLRVADALRLPAFAPSTPDGADGADGADAVVCAPPFGERNWGVEELAEDPRWTYGVPPRLESDLAWVQHCLSLVRPGGSAVVLMPPGAAQRPSGRRIRRSLLRAGAFRAVVSLPPGFAAHYAVPLQLWVLRRPERDAVPAPVLLVDTAPHEPGQTCPPGEVLGRIDRLWREYLADPEGFDEHPGTARTLEVADLLDEDVDLTPRARLPVPRASAGGLDLFAERRTRLEGALRTLRTLLPEAPRVEPGGEAVGVVTLGELARAGSVTIRRPLARRSAEEAGPRTSARVVTGEDVARGLGASRTEEVDADPMRNPPIQEGDVLIPAVAPRPAARVATGDDAGAYPGGGLYVVRTNPGAVDPWFLAGFVTSSGESRNITRMSSSMRGHLRIDPSRMRLPVLPVEEQRRYGELFRRVARFREALLELRGWGEELADQAVDLVAGRWETSS</sequence>
<evidence type="ECO:0000259" key="4">
    <source>
        <dbReference type="Pfam" id="PF02384"/>
    </source>
</evidence>
<dbReference type="InterPro" id="IPR029063">
    <property type="entry name" value="SAM-dependent_MTases_sf"/>
</dbReference>
<dbReference type="EMBL" id="CP074132">
    <property type="protein sequence ID" value="QUX31159.1"/>
    <property type="molecule type" value="Genomic_DNA"/>
</dbReference>
<evidence type="ECO:0000256" key="1">
    <source>
        <dbReference type="ARBA" id="ARBA00022747"/>
    </source>
</evidence>
<dbReference type="PANTHER" id="PTHR42998:SF1">
    <property type="entry name" value="TYPE I RESTRICTION ENZYME HINDI METHYLASE SUBUNIT"/>
    <property type="match status" value="1"/>
</dbReference>
<keyword evidence="5" id="KW-0489">Methyltransferase</keyword>